<dbReference type="EMBL" id="CM027684">
    <property type="protein sequence ID" value="KAG0530927.1"/>
    <property type="molecule type" value="Genomic_DNA"/>
</dbReference>
<proteinExistence type="predicted"/>
<protein>
    <recommendedName>
        <fullName evidence="2">Retrovirus-related Pol polyprotein from transposon TNT 1-94-like beta-barrel domain-containing protein</fullName>
    </recommendedName>
</protein>
<gene>
    <name evidence="3" type="ORF">BDA96_05G229600</name>
</gene>
<organism evidence="3 4">
    <name type="scientific">Sorghum bicolor</name>
    <name type="common">Sorghum</name>
    <name type="synonym">Sorghum vulgare</name>
    <dbReference type="NCBI Taxonomy" id="4558"/>
    <lineage>
        <taxon>Eukaryota</taxon>
        <taxon>Viridiplantae</taxon>
        <taxon>Streptophyta</taxon>
        <taxon>Embryophyta</taxon>
        <taxon>Tracheophyta</taxon>
        <taxon>Spermatophyta</taxon>
        <taxon>Magnoliopsida</taxon>
        <taxon>Liliopsida</taxon>
        <taxon>Poales</taxon>
        <taxon>Poaceae</taxon>
        <taxon>PACMAD clade</taxon>
        <taxon>Panicoideae</taxon>
        <taxon>Andropogonodae</taxon>
        <taxon>Andropogoneae</taxon>
        <taxon>Sorghinae</taxon>
        <taxon>Sorghum</taxon>
    </lineage>
</organism>
<dbReference type="AlphaFoldDB" id="A0A921QZL7"/>
<feature type="domain" description="Retrovirus-related Pol polyprotein from transposon TNT 1-94-like beta-barrel" evidence="2">
    <location>
        <begin position="397"/>
        <end position="474"/>
    </location>
</feature>
<sequence>MNQLEGQSRKWLYIFLFSEGPSRSPDSPRPPRYSDGIICCWEPPVPPFPLPRVHFQQFCLPAHPSAMELEAPLPCTEAAGRALLRMCGRWTDRYFFKNPILLLDPKQPPHEKSPVDITNWEEVRWDSMDGWTSEELKFTTTHSSEGGLDIYNDSHVHHVEEHLRIVDPVLQMLLDGYPDPVTNVIDSDFHCQNSMLPEGELGMDKKSLSSPITKQAPEVYTKRDAPGDGEDNFVQESGDFSSVTTDAGNQHGNERNVERNGMFKQSKTCSGGSGSKQDDGIDNMQQQQQQQQQQHVAAMNWMNRPGSMNYNKNSGCMTVNRMALKNEQHSLKNTQTPQHTNGAPEINFTQQKGEPELHRNRIWAITCFLSILGSSITTQDSFSTALKNAPAATATTWIVASAAPHHATGNRALLSDFTPEHSDIFLFAGDTGAMPMQVVGRGVVATETMLLPDVWYVPGLKANLVSVSQLAELDYSVAFGRSKCYIRSTTEGAVVGTAHAGEDGLFALDFLRVPHGM</sequence>
<name>A0A921QZL7_SORBI</name>
<evidence type="ECO:0000313" key="3">
    <source>
        <dbReference type="EMBL" id="KAG0530927.1"/>
    </source>
</evidence>
<reference evidence="3" key="1">
    <citation type="journal article" date="2019" name="BMC Genomics">
        <title>A new reference genome for Sorghum bicolor reveals high levels of sequence similarity between sweet and grain genotypes: implications for the genetics of sugar metabolism.</title>
        <authorList>
            <person name="Cooper E.A."/>
            <person name="Brenton Z.W."/>
            <person name="Flinn B.S."/>
            <person name="Jenkins J."/>
            <person name="Shu S."/>
            <person name="Flowers D."/>
            <person name="Luo F."/>
            <person name="Wang Y."/>
            <person name="Xia P."/>
            <person name="Barry K."/>
            <person name="Daum C."/>
            <person name="Lipzen A."/>
            <person name="Yoshinaga Y."/>
            <person name="Schmutz J."/>
            <person name="Saski C."/>
            <person name="Vermerris W."/>
            <person name="Kresovich S."/>
        </authorList>
    </citation>
    <scope>NUCLEOTIDE SEQUENCE</scope>
</reference>
<evidence type="ECO:0000259" key="2">
    <source>
        <dbReference type="Pfam" id="PF22936"/>
    </source>
</evidence>
<evidence type="ECO:0000313" key="4">
    <source>
        <dbReference type="Proteomes" id="UP000807115"/>
    </source>
</evidence>
<comment type="caution">
    <text evidence="3">The sequence shown here is derived from an EMBL/GenBank/DDBJ whole genome shotgun (WGS) entry which is preliminary data.</text>
</comment>
<feature type="region of interest" description="Disordered" evidence="1">
    <location>
        <begin position="244"/>
        <end position="293"/>
    </location>
</feature>
<accession>A0A921QZL7</accession>
<dbReference type="InterPro" id="IPR054722">
    <property type="entry name" value="PolX-like_BBD"/>
</dbReference>
<dbReference type="Proteomes" id="UP000807115">
    <property type="component" value="Chromosome 5"/>
</dbReference>
<reference evidence="3" key="2">
    <citation type="submission" date="2020-10" db="EMBL/GenBank/DDBJ databases">
        <authorList>
            <person name="Cooper E.A."/>
            <person name="Brenton Z.W."/>
            <person name="Flinn B.S."/>
            <person name="Jenkins J."/>
            <person name="Shu S."/>
            <person name="Flowers D."/>
            <person name="Luo F."/>
            <person name="Wang Y."/>
            <person name="Xia P."/>
            <person name="Barry K."/>
            <person name="Daum C."/>
            <person name="Lipzen A."/>
            <person name="Yoshinaga Y."/>
            <person name="Schmutz J."/>
            <person name="Saski C."/>
            <person name="Vermerris W."/>
            <person name="Kresovich S."/>
        </authorList>
    </citation>
    <scope>NUCLEOTIDE SEQUENCE</scope>
</reference>
<evidence type="ECO:0000256" key="1">
    <source>
        <dbReference type="SAM" id="MobiDB-lite"/>
    </source>
</evidence>
<dbReference type="Pfam" id="PF22936">
    <property type="entry name" value="Pol_BBD"/>
    <property type="match status" value="1"/>
</dbReference>